<accession>A0ABT7YMB5</accession>
<feature type="signal peptide" evidence="1">
    <location>
        <begin position="1"/>
        <end position="25"/>
    </location>
</feature>
<name>A0ABT7YMB5_9ACTN</name>
<reference evidence="2" key="1">
    <citation type="submission" date="2023-06" db="EMBL/GenBank/DDBJ databases">
        <title>Gycomyces niveus sp.nov., a novel actinomycete isolated from soil in Shouguang.</title>
        <authorList>
            <person name="Yang X."/>
            <person name="Zhao J."/>
        </authorList>
    </citation>
    <scope>NUCLEOTIDE SEQUENCE</scope>
    <source>
        <strain evidence="2">NEAU C2</strain>
    </source>
</reference>
<dbReference type="Proteomes" id="UP001171902">
    <property type="component" value="Unassembled WGS sequence"/>
</dbReference>
<feature type="chain" id="PRO_5047217396" evidence="1">
    <location>
        <begin position="26"/>
        <end position="194"/>
    </location>
</feature>
<dbReference type="EMBL" id="JAUEMJ010000002">
    <property type="protein sequence ID" value="MDN3239785.1"/>
    <property type="molecule type" value="Genomic_DNA"/>
</dbReference>
<dbReference type="RefSeq" id="WP_289956811.1">
    <property type="nucleotide sequence ID" value="NZ_JAUEMJ010000002.1"/>
</dbReference>
<comment type="caution">
    <text evidence="2">The sequence shown here is derived from an EMBL/GenBank/DDBJ whole genome shotgun (WGS) entry which is preliminary data.</text>
</comment>
<keyword evidence="1" id="KW-0732">Signal</keyword>
<protein>
    <submittedName>
        <fullName evidence="2">Uncharacterized protein</fullName>
    </submittedName>
</protein>
<sequence length="194" mass="21067">MTRRRLRWLPAVAAAMLAGVCASDAAAFGTADDALTVAITDFGPHQGDDPDRYFLDYEYRMENHVPDAEIVRMTFEVFELTPELVGDEEYAAMFDQALVEVAEGRLGLQWSVEVQALDASGEVLGTSLLQSPCGTRGGESIEQPASFWLYEDGPAFAAEEVAEVVVDEATLEVLPLILSGLDEESCRGILSSSR</sequence>
<evidence type="ECO:0000256" key="1">
    <source>
        <dbReference type="SAM" id="SignalP"/>
    </source>
</evidence>
<gene>
    <name evidence="2" type="ORF">QWI33_08620</name>
</gene>
<evidence type="ECO:0000313" key="3">
    <source>
        <dbReference type="Proteomes" id="UP001171902"/>
    </source>
</evidence>
<organism evidence="2 3">
    <name type="scientific">Glycomyces tritici</name>
    <dbReference type="NCBI Taxonomy" id="2665176"/>
    <lineage>
        <taxon>Bacteria</taxon>
        <taxon>Bacillati</taxon>
        <taxon>Actinomycetota</taxon>
        <taxon>Actinomycetes</taxon>
        <taxon>Glycomycetales</taxon>
        <taxon>Glycomycetaceae</taxon>
        <taxon>Glycomyces</taxon>
    </lineage>
</organism>
<evidence type="ECO:0000313" key="2">
    <source>
        <dbReference type="EMBL" id="MDN3239785.1"/>
    </source>
</evidence>
<keyword evidence="3" id="KW-1185">Reference proteome</keyword>
<proteinExistence type="predicted"/>